<sequence length="386" mass="41503">MVTVTLVSMLSQVYQYGLRPWLFALDPEMAHHLAIAACQKVSEFAPLQTTVRAFCHYQHPCLQQSLWGIQFPNPLGLGAGFDKDAVGVGAWASFGFGFAEVGTITAHAQTGNPKPRLFRLPADLAILNRMGFNNRGATATAAYLAEYFDRQDSLTKTTVPLGINLGKSKITALQDAKDDYLQSFRLLKQFGDYFVVNVSSPNTVGLRDLQAADQLGSILAALQAENDRALPILVKIAPDLNDADIHAIAAVCQSNQVAGIVATNTTISRQGLKTSITPITGTAIADEAGGISGKPLQQRSTEVIRLVWQATEGKMPIVGVGGIFTAEDAWQKIVAGASLLQIYTSWIYQGPLVVREILSGLVQKLEAEGLEQISQAVGLDHKAKSN</sequence>
<evidence type="ECO:0000256" key="5">
    <source>
        <dbReference type="ARBA" id="ARBA00022630"/>
    </source>
</evidence>
<keyword evidence="5 11" id="KW-0285">Flavoprotein</keyword>
<dbReference type="PROSITE" id="PS00911">
    <property type="entry name" value="DHODEHASE_1"/>
    <property type="match status" value="1"/>
</dbReference>
<dbReference type="PANTHER" id="PTHR48109">
    <property type="entry name" value="DIHYDROOROTATE DEHYDROGENASE (QUINONE), MITOCHONDRIAL-RELATED"/>
    <property type="match status" value="1"/>
</dbReference>
<comment type="caution">
    <text evidence="13">The sequence shown here is derived from an EMBL/GenBank/DDBJ whole genome shotgun (WGS) entry which is preliminary data.</text>
</comment>
<dbReference type="EMBL" id="JAZBJZ010000006">
    <property type="protein sequence ID" value="MEE3715691.1"/>
    <property type="molecule type" value="Genomic_DNA"/>
</dbReference>
<evidence type="ECO:0000256" key="2">
    <source>
        <dbReference type="ARBA" id="ARBA00004370"/>
    </source>
</evidence>
<comment type="similarity">
    <text evidence="4 11">Belongs to the dihydroorotate dehydrogenase family. Type 2 subfamily.</text>
</comment>
<organism evidence="13 14">
    <name type="scientific">Tumidithrix elongata BACA0141</name>
    <dbReference type="NCBI Taxonomy" id="2716417"/>
    <lineage>
        <taxon>Bacteria</taxon>
        <taxon>Bacillati</taxon>
        <taxon>Cyanobacteriota</taxon>
        <taxon>Cyanophyceae</taxon>
        <taxon>Pseudanabaenales</taxon>
        <taxon>Pseudanabaenaceae</taxon>
        <taxon>Tumidithrix</taxon>
        <taxon>Tumidithrix elongata</taxon>
    </lineage>
</organism>
<feature type="binding site" evidence="11">
    <location>
        <position position="164"/>
    </location>
    <ligand>
        <name>FMN</name>
        <dbReference type="ChEBI" id="CHEBI:58210"/>
    </ligand>
</feature>
<comment type="catalytic activity">
    <reaction evidence="10 11">
        <text>(S)-dihydroorotate + a quinone = orotate + a quinol</text>
        <dbReference type="Rhea" id="RHEA:30187"/>
        <dbReference type="ChEBI" id="CHEBI:24646"/>
        <dbReference type="ChEBI" id="CHEBI:30839"/>
        <dbReference type="ChEBI" id="CHEBI:30864"/>
        <dbReference type="ChEBI" id="CHEBI:132124"/>
        <dbReference type="EC" id="1.3.5.2"/>
    </reaction>
</comment>
<dbReference type="GO" id="GO:0005886">
    <property type="term" value="C:plasma membrane"/>
    <property type="evidence" value="ECO:0007669"/>
    <property type="project" value="UniProtKB-SubCell"/>
</dbReference>
<feature type="binding site" evidence="11">
    <location>
        <position position="235"/>
    </location>
    <ligand>
        <name>FMN</name>
        <dbReference type="ChEBI" id="CHEBI:58210"/>
    </ligand>
</feature>
<feature type="binding site" evidence="11">
    <location>
        <position position="83"/>
    </location>
    <ligand>
        <name>substrate</name>
    </ligand>
</feature>
<dbReference type="NCBIfam" id="TIGR01036">
    <property type="entry name" value="pyrD_sub2"/>
    <property type="match status" value="1"/>
</dbReference>
<name>A0AAW9PTM1_9CYAN</name>
<dbReference type="NCBIfam" id="NF003648">
    <property type="entry name" value="PRK05286.2-1"/>
    <property type="match status" value="1"/>
</dbReference>
<dbReference type="InterPro" id="IPR001295">
    <property type="entry name" value="Dihydroorotate_DH_CS"/>
</dbReference>
<dbReference type="InterPro" id="IPR005720">
    <property type="entry name" value="Dihydroorotate_DH_cat"/>
</dbReference>
<evidence type="ECO:0000256" key="1">
    <source>
        <dbReference type="ARBA" id="ARBA00003125"/>
    </source>
</evidence>
<evidence type="ECO:0000256" key="7">
    <source>
        <dbReference type="ARBA" id="ARBA00022975"/>
    </source>
</evidence>
<evidence type="ECO:0000256" key="8">
    <source>
        <dbReference type="ARBA" id="ARBA00023002"/>
    </source>
</evidence>
<evidence type="ECO:0000256" key="3">
    <source>
        <dbReference type="ARBA" id="ARBA00005161"/>
    </source>
</evidence>
<comment type="function">
    <text evidence="1 11">Catalyzes the conversion of dihydroorotate to orotate with quinone as electron acceptor.</text>
</comment>
<dbReference type="AlphaFoldDB" id="A0AAW9PTM1"/>
<feature type="binding site" evidence="11">
    <location>
        <position position="263"/>
    </location>
    <ligand>
        <name>FMN</name>
        <dbReference type="ChEBI" id="CHEBI:58210"/>
    </ligand>
</feature>
<comment type="pathway">
    <text evidence="3 11">Pyrimidine metabolism; UMP biosynthesis via de novo pathway; orotate from (S)-dihydroorotate (quinone route): step 1/1.</text>
</comment>
<feature type="binding site" evidence="11">
    <location>
        <position position="293"/>
    </location>
    <ligand>
        <name>FMN</name>
        <dbReference type="ChEBI" id="CHEBI:58210"/>
    </ligand>
</feature>
<dbReference type="EC" id="1.3.5.2" evidence="11"/>
<dbReference type="Pfam" id="PF01180">
    <property type="entry name" value="DHO_dh"/>
    <property type="match status" value="1"/>
</dbReference>
<dbReference type="GO" id="GO:0106430">
    <property type="term" value="F:dihydroorotate dehydrogenase (quinone) activity"/>
    <property type="evidence" value="ECO:0007669"/>
    <property type="project" value="UniProtKB-EC"/>
</dbReference>
<accession>A0AAW9PTM1</accession>
<evidence type="ECO:0000256" key="9">
    <source>
        <dbReference type="ARBA" id="ARBA00023136"/>
    </source>
</evidence>
<comment type="cofactor">
    <cofactor evidence="11">
        <name>FMN</name>
        <dbReference type="ChEBI" id="CHEBI:58210"/>
    </cofactor>
    <text evidence="11">Binds 1 FMN per subunit.</text>
</comment>
<feature type="binding site" evidence="11">
    <location>
        <begin position="128"/>
        <end position="132"/>
    </location>
    <ligand>
        <name>substrate</name>
    </ligand>
</feature>
<keyword evidence="9 11" id="KW-0472">Membrane</keyword>
<evidence type="ECO:0000256" key="10">
    <source>
        <dbReference type="ARBA" id="ARBA00048639"/>
    </source>
</evidence>
<evidence type="ECO:0000256" key="11">
    <source>
        <dbReference type="HAMAP-Rule" id="MF_00225"/>
    </source>
</evidence>
<dbReference type="SUPFAM" id="SSF51395">
    <property type="entry name" value="FMN-linked oxidoreductases"/>
    <property type="match status" value="1"/>
</dbReference>
<feature type="binding site" evidence="11">
    <location>
        <position position="202"/>
    </location>
    <ligand>
        <name>substrate</name>
    </ligand>
</feature>
<dbReference type="InterPro" id="IPR005719">
    <property type="entry name" value="Dihydroorotate_DH_2"/>
</dbReference>
<feature type="binding site" evidence="11">
    <location>
        <begin position="343"/>
        <end position="344"/>
    </location>
    <ligand>
        <name>FMN</name>
        <dbReference type="ChEBI" id="CHEBI:58210"/>
    </ligand>
</feature>
<feature type="active site" description="Nucleophile" evidence="11">
    <location>
        <position position="200"/>
    </location>
</feature>
<dbReference type="InterPro" id="IPR050074">
    <property type="entry name" value="DHO_dehydrogenase"/>
</dbReference>
<keyword evidence="14" id="KW-1185">Reference proteome</keyword>
<evidence type="ECO:0000256" key="6">
    <source>
        <dbReference type="ARBA" id="ARBA00022643"/>
    </source>
</evidence>
<dbReference type="Proteomes" id="UP001333818">
    <property type="component" value="Unassembled WGS sequence"/>
</dbReference>
<keyword evidence="8 11" id="KW-0560">Oxidoreductase</keyword>
<feature type="binding site" evidence="11">
    <location>
        <position position="197"/>
    </location>
    <ligand>
        <name>substrate</name>
    </ligand>
</feature>
<feature type="binding site" evidence="11">
    <location>
        <begin position="79"/>
        <end position="83"/>
    </location>
    <ligand>
        <name>FMN</name>
        <dbReference type="ChEBI" id="CHEBI:58210"/>
    </ligand>
</feature>
<feature type="binding site" evidence="11">
    <location>
        <position position="197"/>
    </location>
    <ligand>
        <name>FMN</name>
        <dbReference type="ChEBI" id="CHEBI:58210"/>
    </ligand>
</feature>
<dbReference type="GO" id="GO:0006207">
    <property type="term" value="P:'de novo' pyrimidine nucleobase biosynthetic process"/>
    <property type="evidence" value="ECO:0007669"/>
    <property type="project" value="UniProtKB-UniRule"/>
</dbReference>
<feature type="binding site" evidence="11">
    <location>
        <position position="103"/>
    </location>
    <ligand>
        <name>FMN</name>
        <dbReference type="ChEBI" id="CHEBI:58210"/>
    </ligand>
</feature>
<keyword evidence="6 11" id="KW-0288">FMN</keyword>
<dbReference type="NCBIfam" id="NF003645">
    <property type="entry name" value="PRK05286.1-2"/>
    <property type="match status" value="1"/>
</dbReference>
<dbReference type="GO" id="GO:0005737">
    <property type="term" value="C:cytoplasm"/>
    <property type="evidence" value="ECO:0007669"/>
    <property type="project" value="InterPro"/>
</dbReference>
<keyword evidence="11" id="KW-1003">Cell membrane</keyword>
<feature type="binding site" evidence="11">
    <location>
        <position position="322"/>
    </location>
    <ligand>
        <name>FMN</name>
        <dbReference type="ChEBI" id="CHEBI:58210"/>
    </ligand>
</feature>
<comment type="subcellular location">
    <subcellularLocation>
        <location evidence="11">Cell membrane</location>
        <topology evidence="11">Peripheral membrane protein</topology>
    </subcellularLocation>
    <subcellularLocation>
        <location evidence="2">Membrane</location>
    </subcellularLocation>
</comment>
<proteinExistence type="inferred from homology"/>
<evidence type="ECO:0000259" key="12">
    <source>
        <dbReference type="Pfam" id="PF01180"/>
    </source>
</evidence>
<dbReference type="NCBIfam" id="NF003652">
    <property type="entry name" value="PRK05286.2-5"/>
    <property type="match status" value="1"/>
</dbReference>
<dbReference type="NCBIfam" id="NF003651">
    <property type="entry name" value="PRK05286.2-4"/>
    <property type="match status" value="1"/>
</dbReference>
<gene>
    <name evidence="11" type="primary">pyrD</name>
    <name evidence="13" type="ORF">V2H45_02905</name>
</gene>
<dbReference type="HAMAP" id="MF_00225">
    <property type="entry name" value="DHO_dh_type2"/>
    <property type="match status" value="1"/>
</dbReference>
<reference evidence="13" key="1">
    <citation type="submission" date="2024-01" db="EMBL/GenBank/DDBJ databases">
        <title>Bank of Algae and Cyanobacteria of the Azores (BACA) strain genomes.</title>
        <authorList>
            <person name="Luz R."/>
            <person name="Cordeiro R."/>
            <person name="Fonseca A."/>
            <person name="Goncalves V."/>
        </authorList>
    </citation>
    <scope>NUCLEOTIDE SEQUENCE</scope>
    <source>
        <strain evidence="13">BACA0141</strain>
    </source>
</reference>
<dbReference type="Gene3D" id="3.20.20.70">
    <property type="entry name" value="Aldolase class I"/>
    <property type="match status" value="1"/>
</dbReference>
<evidence type="ECO:0000256" key="4">
    <source>
        <dbReference type="ARBA" id="ARBA00005359"/>
    </source>
</evidence>
<dbReference type="PROSITE" id="PS00912">
    <property type="entry name" value="DHODEHASE_2"/>
    <property type="match status" value="1"/>
</dbReference>
<dbReference type="InterPro" id="IPR013785">
    <property type="entry name" value="Aldolase_TIM"/>
</dbReference>
<dbReference type="CDD" id="cd04738">
    <property type="entry name" value="DHOD_2_like"/>
    <property type="match status" value="1"/>
</dbReference>
<feature type="binding site" evidence="11">
    <location>
        <begin position="264"/>
        <end position="265"/>
    </location>
    <ligand>
        <name>substrate</name>
    </ligand>
</feature>
<evidence type="ECO:0000313" key="14">
    <source>
        <dbReference type="Proteomes" id="UP001333818"/>
    </source>
</evidence>
<dbReference type="PANTHER" id="PTHR48109:SF4">
    <property type="entry name" value="DIHYDROOROTATE DEHYDROGENASE (QUINONE), MITOCHONDRIAL"/>
    <property type="match status" value="1"/>
</dbReference>
<comment type="subunit">
    <text evidence="11">Monomer.</text>
</comment>
<feature type="domain" description="Dihydroorotate dehydrogenase catalytic" evidence="12">
    <location>
        <begin position="62"/>
        <end position="365"/>
    </location>
</feature>
<keyword evidence="7 11" id="KW-0665">Pyrimidine biosynthesis</keyword>
<protein>
    <recommendedName>
        <fullName evidence="11">Dihydroorotate dehydrogenase (quinone)</fullName>
        <ecNumber evidence="11">1.3.5.2</ecNumber>
    </recommendedName>
    <alternativeName>
        <fullName evidence="11">DHOdehase</fullName>
        <shortName evidence="11">DHOD</shortName>
        <shortName evidence="11">DHODase</shortName>
    </alternativeName>
    <alternativeName>
        <fullName evidence="11">Dihydroorotate oxidase</fullName>
    </alternativeName>
</protein>
<dbReference type="GO" id="GO:0044205">
    <property type="term" value="P:'de novo' UMP biosynthetic process"/>
    <property type="evidence" value="ECO:0007669"/>
    <property type="project" value="UniProtKB-UniRule"/>
</dbReference>
<evidence type="ECO:0000313" key="13">
    <source>
        <dbReference type="EMBL" id="MEE3715691.1"/>
    </source>
</evidence>